<dbReference type="InterPro" id="IPR003961">
    <property type="entry name" value="FN3_dom"/>
</dbReference>
<keyword evidence="1" id="KW-0812">Transmembrane</keyword>
<dbReference type="PROSITE" id="PS50853">
    <property type="entry name" value="FN3"/>
    <property type="match status" value="1"/>
</dbReference>
<evidence type="ECO:0000259" key="3">
    <source>
        <dbReference type="PROSITE" id="PS50853"/>
    </source>
</evidence>
<comment type="caution">
    <text evidence="4">The sequence shown here is derived from an EMBL/GenBank/DDBJ whole genome shotgun (WGS) entry which is preliminary data.</text>
</comment>
<dbReference type="InterPro" id="IPR036116">
    <property type="entry name" value="FN3_sf"/>
</dbReference>
<dbReference type="PANTHER" id="PTHR21104:SF2">
    <property type="entry name" value="FIBRONECTIN TYPE-III DOMAIN-CONTAINING PROTEIN"/>
    <property type="match status" value="1"/>
</dbReference>
<feature type="signal peptide" evidence="2">
    <location>
        <begin position="1"/>
        <end position="17"/>
    </location>
</feature>
<keyword evidence="2" id="KW-0732">Signal</keyword>
<dbReference type="Pfam" id="PF16066">
    <property type="entry name" value="DUF4808"/>
    <property type="match status" value="1"/>
</dbReference>
<dbReference type="AlphaFoldDB" id="A0AAW2HE97"/>
<dbReference type="SMART" id="SM00060">
    <property type="entry name" value="FN3"/>
    <property type="match status" value="1"/>
</dbReference>
<dbReference type="InterPro" id="IPR013783">
    <property type="entry name" value="Ig-like_fold"/>
</dbReference>
<proteinExistence type="predicted"/>
<dbReference type="EMBL" id="JARGDH010000005">
    <property type="protein sequence ID" value="KAL0268002.1"/>
    <property type="molecule type" value="Genomic_DNA"/>
</dbReference>
<evidence type="ECO:0000313" key="4">
    <source>
        <dbReference type="EMBL" id="KAL0268002.1"/>
    </source>
</evidence>
<dbReference type="SUPFAM" id="SSF49265">
    <property type="entry name" value="Fibronectin type III"/>
    <property type="match status" value="1"/>
</dbReference>
<feature type="domain" description="Fibronectin type-III" evidence="3">
    <location>
        <begin position="25"/>
        <end position="113"/>
    </location>
</feature>
<evidence type="ECO:0000256" key="2">
    <source>
        <dbReference type="SAM" id="SignalP"/>
    </source>
</evidence>
<dbReference type="PANTHER" id="PTHR21104">
    <property type="entry name" value="FIBRONECTIN TYPE III DOMAIN-CONTAINING PROTEIN"/>
    <property type="match status" value="1"/>
</dbReference>
<keyword evidence="1" id="KW-1133">Transmembrane helix</keyword>
<accession>A0AAW2HE97</accession>
<feature type="transmembrane region" description="Helical" evidence="1">
    <location>
        <begin position="161"/>
        <end position="179"/>
    </location>
</feature>
<gene>
    <name evidence="4" type="ORF">PYX00_010104</name>
</gene>
<dbReference type="CDD" id="cd00063">
    <property type="entry name" value="FN3"/>
    <property type="match status" value="1"/>
</dbReference>
<dbReference type="InterPro" id="IPR032073">
    <property type="entry name" value="FNDC5_C"/>
</dbReference>
<reference evidence="4" key="1">
    <citation type="journal article" date="2024" name="Gigascience">
        <title>Chromosome-level genome of the poultry shaft louse Menopon gallinae provides insight into the host-switching and adaptive evolution of parasitic lice.</title>
        <authorList>
            <person name="Xu Y."/>
            <person name="Ma L."/>
            <person name="Liu S."/>
            <person name="Liang Y."/>
            <person name="Liu Q."/>
            <person name="He Z."/>
            <person name="Tian L."/>
            <person name="Duan Y."/>
            <person name="Cai W."/>
            <person name="Li H."/>
            <person name="Song F."/>
        </authorList>
    </citation>
    <scope>NUCLEOTIDE SEQUENCE</scope>
    <source>
        <strain evidence="4">Cailab_2023a</strain>
    </source>
</reference>
<sequence>MIFWALLFLHGAQFSGSQPNGSIGSPENITVQVLDAKTVQVFWSSFWNNVERFDVTYNPTEDKYVSVSQAAGNSQSIVLRELRPDTQYQVTITAVIGGKSYKSRRIVFRTAPDRSPKSDIYPTDALHDGKVPTTASTEYVTVDPTAKYMPLTSSTVRGVELGLVLLALVVWIVAIALFFHRWGKIRMLLPYQPDYKTQQALKVPGTGTTMGTSCAGNTGPQGPQEGPGCLQVPTSYILIHLRLSTWADLTFQTYPS</sequence>
<organism evidence="4">
    <name type="scientific">Menopon gallinae</name>
    <name type="common">poultry shaft louse</name>
    <dbReference type="NCBI Taxonomy" id="328185"/>
    <lineage>
        <taxon>Eukaryota</taxon>
        <taxon>Metazoa</taxon>
        <taxon>Ecdysozoa</taxon>
        <taxon>Arthropoda</taxon>
        <taxon>Hexapoda</taxon>
        <taxon>Insecta</taxon>
        <taxon>Pterygota</taxon>
        <taxon>Neoptera</taxon>
        <taxon>Paraneoptera</taxon>
        <taxon>Psocodea</taxon>
        <taxon>Troctomorpha</taxon>
        <taxon>Phthiraptera</taxon>
        <taxon>Amblycera</taxon>
        <taxon>Menoponidae</taxon>
        <taxon>Menopon</taxon>
    </lineage>
</organism>
<name>A0AAW2HE97_9NEOP</name>
<protein>
    <recommendedName>
        <fullName evidence="3">Fibronectin type-III domain-containing protein</fullName>
    </recommendedName>
</protein>
<dbReference type="Pfam" id="PF00041">
    <property type="entry name" value="fn3"/>
    <property type="match status" value="1"/>
</dbReference>
<feature type="chain" id="PRO_5044013819" description="Fibronectin type-III domain-containing protein" evidence="2">
    <location>
        <begin position="18"/>
        <end position="256"/>
    </location>
</feature>
<keyword evidence="1" id="KW-0472">Membrane</keyword>
<evidence type="ECO:0000256" key="1">
    <source>
        <dbReference type="SAM" id="Phobius"/>
    </source>
</evidence>
<dbReference type="Gene3D" id="2.60.40.10">
    <property type="entry name" value="Immunoglobulins"/>
    <property type="match status" value="1"/>
</dbReference>